<dbReference type="Gene3D" id="3.40.30.10">
    <property type="entry name" value="Glutaredoxin"/>
    <property type="match status" value="1"/>
</dbReference>
<comment type="caution">
    <text evidence="1">The sequence shown here is derived from an EMBL/GenBank/DDBJ whole genome shotgun (WGS) entry which is preliminary data.</text>
</comment>
<dbReference type="GO" id="GO:0005634">
    <property type="term" value="C:nucleus"/>
    <property type="evidence" value="ECO:0007669"/>
    <property type="project" value="TreeGrafter"/>
</dbReference>
<reference evidence="1" key="1">
    <citation type="submission" date="2023-03" db="EMBL/GenBank/DDBJ databases">
        <authorList>
            <person name="Steffen K."/>
            <person name="Cardenas P."/>
        </authorList>
    </citation>
    <scope>NUCLEOTIDE SEQUENCE</scope>
</reference>
<organism evidence="1 2">
    <name type="scientific">Geodia barretti</name>
    <name type="common">Barrett's horny sponge</name>
    <dbReference type="NCBI Taxonomy" id="519541"/>
    <lineage>
        <taxon>Eukaryota</taxon>
        <taxon>Metazoa</taxon>
        <taxon>Porifera</taxon>
        <taxon>Demospongiae</taxon>
        <taxon>Heteroscleromorpha</taxon>
        <taxon>Tetractinellida</taxon>
        <taxon>Astrophorina</taxon>
        <taxon>Geodiidae</taxon>
        <taxon>Geodia</taxon>
    </lineage>
</organism>
<name>A0AA35T8X0_GEOBA</name>
<protein>
    <submittedName>
        <fullName evidence="1">Nucleoredoxin</fullName>
    </submittedName>
</protein>
<dbReference type="PANTHER" id="PTHR46472:SF1">
    <property type="entry name" value="NUCLEOREDOXIN"/>
    <property type="match status" value="1"/>
</dbReference>
<gene>
    <name evidence="1" type="ORF">GBAR_LOCUS24394</name>
</gene>
<accession>A0AA35T8X0</accession>
<evidence type="ECO:0000313" key="2">
    <source>
        <dbReference type="Proteomes" id="UP001174909"/>
    </source>
</evidence>
<keyword evidence="2" id="KW-1185">Reference proteome</keyword>
<evidence type="ECO:0000313" key="1">
    <source>
        <dbReference type="EMBL" id="CAI8043925.1"/>
    </source>
</evidence>
<sequence length="122" mass="13518">MLTGLNAGDINENAAVVWFTDGSNENVAKAKDCLEAVALECNEKYDADPPILFFYTNPKEEDDIVQSLCLFARLPAKIPLLALLDVPRQMKYVSDADVIDKGAVQEMVKGFREQSLEGRPLK</sequence>
<dbReference type="EMBL" id="CASHTH010003370">
    <property type="protein sequence ID" value="CAI8043925.1"/>
    <property type="molecule type" value="Genomic_DNA"/>
</dbReference>
<dbReference type="PANTHER" id="PTHR46472">
    <property type="entry name" value="NUCLEOREDOXIN"/>
    <property type="match status" value="1"/>
</dbReference>
<dbReference type="GO" id="GO:0004791">
    <property type="term" value="F:thioredoxin-disulfide reductase (NADPH) activity"/>
    <property type="evidence" value="ECO:0007669"/>
    <property type="project" value="TreeGrafter"/>
</dbReference>
<proteinExistence type="predicted"/>
<dbReference type="AlphaFoldDB" id="A0AA35T8X0"/>
<dbReference type="Proteomes" id="UP001174909">
    <property type="component" value="Unassembled WGS sequence"/>
</dbReference>
<dbReference type="GO" id="GO:0030178">
    <property type="term" value="P:negative regulation of Wnt signaling pathway"/>
    <property type="evidence" value="ECO:0007669"/>
    <property type="project" value="TreeGrafter"/>
</dbReference>
<dbReference type="GO" id="GO:0031397">
    <property type="term" value="P:negative regulation of protein ubiquitination"/>
    <property type="evidence" value="ECO:0007669"/>
    <property type="project" value="TreeGrafter"/>
</dbReference>